<feature type="domain" description="Transposase IS801/IS1294" evidence="1">
    <location>
        <begin position="5"/>
        <end position="39"/>
    </location>
</feature>
<proteinExistence type="predicted"/>
<comment type="caution">
    <text evidence="2">The sequence shown here is derived from an EMBL/GenBank/DDBJ whole genome shotgun (WGS) entry which is preliminary data.</text>
</comment>
<dbReference type="PANTHER" id="PTHR37023:SF1">
    <property type="entry name" value="ISSOD25 TRANSPOSASE TNPA_ISSOD25"/>
    <property type="match status" value="1"/>
</dbReference>
<dbReference type="GO" id="GO:0003677">
    <property type="term" value="F:DNA binding"/>
    <property type="evidence" value="ECO:0007669"/>
    <property type="project" value="InterPro"/>
</dbReference>
<dbReference type="Proteomes" id="UP000662373">
    <property type="component" value="Unassembled WGS sequence"/>
</dbReference>
<dbReference type="AlphaFoldDB" id="A0A934NDK9"/>
<dbReference type="Pfam" id="PF04986">
    <property type="entry name" value="Y2_Tnp"/>
    <property type="match status" value="1"/>
</dbReference>
<dbReference type="PANTHER" id="PTHR37023">
    <property type="entry name" value="TRANSPOSASE"/>
    <property type="match status" value="1"/>
</dbReference>
<gene>
    <name evidence="2" type="ORF">JEM65_14370</name>
</gene>
<dbReference type="EMBL" id="JAEHJZ010000034">
    <property type="protein sequence ID" value="MBJ7881820.1"/>
    <property type="molecule type" value="Genomic_DNA"/>
</dbReference>
<accession>A0A934NDK9</accession>
<dbReference type="InterPro" id="IPR007069">
    <property type="entry name" value="Transposase_32"/>
</dbReference>
<organism evidence="2 3">
    <name type="scientific">Gelidibacter salicanalis</name>
    <dbReference type="NCBI Taxonomy" id="291193"/>
    <lineage>
        <taxon>Bacteria</taxon>
        <taxon>Pseudomonadati</taxon>
        <taxon>Bacteroidota</taxon>
        <taxon>Flavobacteriia</taxon>
        <taxon>Flavobacteriales</taxon>
        <taxon>Flavobacteriaceae</taxon>
        <taxon>Gelidibacter</taxon>
    </lineage>
</organism>
<sequence length="106" mass="12365">GKKVNLTVSSQEFIRRFALHVLPKGFTRIRHYGILSSSWKKEKLPKLQVELATVKVEPVRTKEPLLHRRCPVCKKGRLHTILLFNDRGPPVNWRVLLKDRKLNMSS</sequence>
<evidence type="ECO:0000313" key="2">
    <source>
        <dbReference type="EMBL" id="MBJ7881820.1"/>
    </source>
</evidence>
<dbReference type="GO" id="GO:0006313">
    <property type="term" value="P:DNA transposition"/>
    <property type="evidence" value="ECO:0007669"/>
    <property type="project" value="InterPro"/>
</dbReference>
<evidence type="ECO:0000259" key="1">
    <source>
        <dbReference type="Pfam" id="PF04986"/>
    </source>
</evidence>
<feature type="non-terminal residue" evidence="2">
    <location>
        <position position="1"/>
    </location>
</feature>
<reference evidence="2 3" key="1">
    <citation type="submission" date="2020-09" db="EMBL/GenBank/DDBJ databases">
        <title>Draft genome of Gelidibacter salicanalis PAMC21136.</title>
        <authorList>
            <person name="Park H."/>
        </authorList>
    </citation>
    <scope>NUCLEOTIDE SEQUENCE [LARGE SCALE GENOMIC DNA]</scope>
    <source>
        <strain evidence="2 3">PAMC21136</strain>
    </source>
</reference>
<evidence type="ECO:0000313" key="3">
    <source>
        <dbReference type="Proteomes" id="UP000662373"/>
    </source>
</evidence>
<name>A0A934NDK9_9FLAO</name>
<protein>
    <submittedName>
        <fullName evidence="2">Transposase</fullName>
    </submittedName>
</protein>
<keyword evidence="3" id="KW-1185">Reference proteome</keyword>
<dbReference type="RefSeq" id="WP_199600873.1">
    <property type="nucleotide sequence ID" value="NZ_JAEHJZ010000034.1"/>
</dbReference>
<dbReference type="GO" id="GO:0004803">
    <property type="term" value="F:transposase activity"/>
    <property type="evidence" value="ECO:0007669"/>
    <property type="project" value="InterPro"/>
</dbReference>